<gene>
    <name evidence="2" type="ORF">SVIM_LOCUS513324</name>
</gene>
<organism evidence="2">
    <name type="scientific">Salix viminalis</name>
    <name type="common">Common osier</name>
    <name type="synonym">Basket willow</name>
    <dbReference type="NCBI Taxonomy" id="40686"/>
    <lineage>
        <taxon>Eukaryota</taxon>
        <taxon>Viridiplantae</taxon>
        <taxon>Streptophyta</taxon>
        <taxon>Embryophyta</taxon>
        <taxon>Tracheophyta</taxon>
        <taxon>Spermatophyta</taxon>
        <taxon>Magnoliopsida</taxon>
        <taxon>eudicotyledons</taxon>
        <taxon>Gunneridae</taxon>
        <taxon>Pentapetalae</taxon>
        <taxon>rosids</taxon>
        <taxon>fabids</taxon>
        <taxon>Malpighiales</taxon>
        <taxon>Salicaceae</taxon>
        <taxon>Saliceae</taxon>
        <taxon>Salix</taxon>
    </lineage>
</organism>
<name>A0A6N2NHF6_SALVM</name>
<sequence length="70" mass="7966">MGIQRLLVLRVQLQRAQIQTPLALKRQMLMKKTTWSMMEMGGGLSMVSLNNLLLICLTPFGRFAMAVSWL</sequence>
<accession>A0A6N2NHF6</accession>
<dbReference type="AlphaFoldDB" id="A0A6N2NHF6"/>
<evidence type="ECO:0000256" key="1">
    <source>
        <dbReference type="SAM" id="Phobius"/>
    </source>
</evidence>
<proteinExistence type="predicted"/>
<evidence type="ECO:0000313" key="2">
    <source>
        <dbReference type="EMBL" id="VFU66248.1"/>
    </source>
</evidence>
<dbReference type="EMBL" id="CAADRP010002340">
    <property type="protein sequence ID" value="VFU66248.1"/>
    <property type="molecule type" value="Genomic_DNA"/>
</dbReference>
<keyword evidence="1" id="KW-1133">Transmembrane helix</keyword>
<reference evidence="2" key="1">
    <citation type="submission" date="2019-03" db="EMBL/GenBank/DDBJ databases">
        <authorList>
            <person name="Mank J."/>
            <person name="Almeida P."/>
        </authorList>
    </citation>
    <scope>NUCLEOTIDE SEQUENCE</scope>
    <source>
        <strain evidence="2">78183</strain>
    </source>
</reference>
<keyword evidence="1" id="KW-0472">Membrane</keyword>
<protein>
    <submittedName>
        <fullName evidence="2">Uncharacterized protein</fullName>
    </submittedName>
</protein>
<feature type="transmembrane region" description="Helical" evidence="1">
    <location>
        <begin position="35"/>
        <end position="60"/>
    </location>
</feature>
<keyword evidence="1" id="KW-0812">Transmembrane</keyword>